<sequence>MLINKKTNKLPRESHGLLPQRGFLLERRGCATCYSRSRKGNRHRRPLYSCMTNCALVGFFGHAVTNHCGNGDQSRWSRHGTSFGIRKHSQEAVRTPAQPKQKCYLMIYLFLSDIGKISKLK</sequence>
<reference evidence="2" key="1">
    <citation type="journal article" date="2015" name="Nat. Genet.">
        <title>The genome and transcriptome of the zoonotic hookworm Ancylostoma ceylanicum identify infection-specific gene families.</title>
        <authorList>
            <person name="Schwarz E.M."/>
            <person name="Hu Y."/>
            <person name="Antoshechkin I."/>
            <person name="Miller M.M."/>
            <person name="Sternberg P.W."/>
            <person name="Aroian R.V."/>
        </authorList>
    </citation>
    <scope>NUCLEOTIDE SEQUENCE</scope>
    <source>
        <strain evidence="2">HY135</strain>
    </source>
</reference>
<dbReference type="AlphaFoldDB" id="A0A016U881"/>
<dbReference type="EMBL" id="JARK01001388">
    <property type="protein sequence ID" value="EYC11121.1"/>
    <property type="molecule type" value="Genomic_DNA"/>
</dbReference>
<comment type="caution">
    <text evidence="1">The sequence shown here is derived from an EMBL/GenBank/DDBJ whole genome shotgun (WGS) entry which is preliminary data.</text>
</comment>
<evidence type="ECO:0000313" key="2">
    <source>
        <dbReference type="Proteomes" id="UP000024635"/>
    </source>
</evidence>
<evidence type="ECO:0000313" key="1">
    <source>
        <dbReference type="EMBL" id="EYC11121.1"/>
    </source>
</evidence>
<dbReference type="Proteomes" id="UP000024635">
    <property type="component" value="Unassembled WGS sequence"/>
</dbReference>
<accession>A0A016U881</accession>
<keyword evidence="2" id="KW-1185">Reference proteome</keyword>
<organism evidence="1 2">
    <name type="scientific">Ancylostoma ceylanicum</name>
    <dbReference type="NCBI Taxonomy" id="53326"/>
    <lineage>
        <taxon>Eukaryota</taxon>
        <taxon>Metazoa</taxon>
        <taxon>Ecdysozoa</taxon>
        <taxon>Nematoda</taxon>
        <taxon>Chromadorea</taxon>
        <taxon>Rhabditida</taxon>
        <taxon>Rhabditina</taxon>
        <taxon>Rhabditomorpha</taxon>
        <taxon>Strongyloidea</taxon>
        <taxon>Ancylostomatidae</taxon>
        <taxon>Ancylostomatinae</taxon>
        <taxon>Ancylostoma</taxon>
    </lineage>
</organism>
<name>A0A016U881_9BILA</name>
<proteinExistence type="predicted"/>
<gene>
    <name evidence="1" type="primary">Acey_s0052.g2233</name>
    <name evidence="1" type="ORF">Y032_0052g2233</name>
</gene>
<protein>
    <submittedName>
        <fullName evidence="1">Uncharacterized protein</fullName>
    </submittedName>
</protein>